<name>A0ABW3JD38_9HYPH</name>
<proteinExistence type="predicted"/>
<evidence type="ECO:0000313" key="3">
    <source>
        <dbReference type="Proteomes" id="UP001597102"/>
    </source>
</evidence>
<feature type="transmembrane region" description="Helical" evidence="1">
    <location>
        <begin position="41"/>
        <end position="60"/>
    </location>
</feature>
<gene>
    <name evidence="2" type="ORF">ACFQ2F_11370</name>
</gene>
<dbReference type="InterPro" id="IPR052712">
    <property type="entry name" value="Acid_resist_chaperone_HdeD"/>
</dbReference>
<reference evidence="3" key="1">
    <citation type="journal article" date="2019" name="Int. J. Syst. Evol. Microbiol.">
        <title>The Global Catalogue of Microorganisms (GCM) 10K type strain sequencing project: providing services to taxonomists for standard genome sequencing and annotation.</title>
        <authorList>
            <consortium name="The Broad Institute Genomics Platform"/>
            <consortium name="The Broad Institute Genome Sequencing Center for Infectious Disease"/>
            <person name="Wu L."/>
            <person name="Ma J."/>
        </authorList>
    </citation>
    <scope>NUCLEOTIDE SEQUENCE [LARGE SCALE GENOMIC DNA]</scope>
    <source>
        <strain evidence="3">CCUG 61697</strain>
    </source>
</reference>
<dbReference type="PANTHER" id="PTHR34989">
    <property type="entry name" value="PROTEIN HDED"/>
    <property type="match status" value="1"/>
</dbReference>
<feature type="transmembrane region" description="Helical" evidence="1">
    <location>
        <begin position="148"/>
        <end position="170"/>
    </location>
</feature>
<comment type="caution">
    <text evidence="2">The sequence shown here is derived from an EMBL/GenBank/DDBJ whole genome shotgun (WGS) entry which is preliminary data.</text>
</comment>
<feature type="transmembrane region" description="Helical" evidence="1">
    <location>
        <begin position="92"/>
        <end position="115"/>
    </location>
</feature>
<sequence>MPTSATISENRTWFFILGIILIVLGGVAIAFPFLTTIATKIFLGWLFLIGGIVQIIHAFSTKGWSEFFLNLLMGVLFLIAGAWLAFFPLTGIVTLTIFLAAMFAAQGVIEIVMAVRMRPHDGWGWMLFAGIVALAVGLMIMLNLPTSAAWAIGLLVGINLLMTGWAYVLLPMMAGRAQAA</sequence>
<protein>
    <submittedName>
        <fullName evidence="2">HdeD family acid-resistance protein</fullName>
    </submittedName>
</protein>
<evidence type="ECO:0000256" key="1">
    <source>
        <dbReference type="SAM" id="Phobius"/>
    </source>
</evidence>
<dbReference type="InterPro" id="IPR005325">
    <property type="entry name" value="DUF308_memb"/>
</dbReference>
<dbReference type="Pfam" id="PF03729">
    <property type="entry name" value="DUF308"/>
    <property type="match status" value="1"/>
</dbReference>
<accession>A0ABW3JD38</accession>
<evidence type="ECO:0000313" key="2">
    <source>
        <dbReference type="EMBL" id="MFD0987696.1"/>
    </source>
</evidence>
<dbReference type="Proteomes" id="UP001597102">
    <property type="component" value="Unassembled WGS sequence"/>
</dbReference>
<keyword evidence="1" id="KW-1133">Transmembrane helix</keyword>
<feature type="transmembrane region" description="Helical" evidence="1">
    <location>
        <begin position="12"/>
        <end position="35"/>
    </location>
</feature>
<keyword evidence="3" id="KW-1185">Reference proteome</keyword>
<dbReference type="EMBL" id="JBHTJO010000001">
    <property type="protein sequence ID" value="MFD0987696.1"/>
    <property type="molecule type" value="Genomic_DNA"/>
</dbReference>
<organism evidence="2 3">
    <name type="scientific">Methyloligella solikamskensis</name>
    <dbReference type="NCBI Taxonomy" id="1177756"/>
    <lineage>
        <taxon>Bacteria</taxon>
        <taxon>Pseudomonadati</taxon>
        <taxon>Pseudomonadota</taxon>
        <taxon>Alphaproteobacteria</taxon>
        <taxon>Hyphomicrobiales</taxon>
        <taxon>Hyphomicrobiaceae</taxon>
        <taxon>Methyloligella</taxon>
    </lineage>
</organism>
<feature type="transmembrane region" description="Helical" evidence="1">
    <location>
        <begin position="122"/>
        <end position="142"/>
    </location>
</feature>
<keyword evidence="1" id="KW-0812">Transmembrane</keyword>
<feature type="transmembrane region" description="Helical" evidence="1">
    <location>
        <begin position="67"/>
        <end position="86"/>
    </location>
</feature>
<dbReference type="RefSeq" id="WP_379089929.1">
    <property type="nucleotide sequence ID" value="NZ_JBHTJO010000001.1"/>
</dbReference>
<keyword evidence="1" id="KW-0472">Membrane</keyword>
<dbReference type="PANTHER" id="PTHR34989:SF1">
    <property type="entry name" value="PROTEIN HDED"/>
    <property type="match status" value="1"/>
</dbReference>